<organism evidence="1 2">
    <name type="scientific">Smallanthus sonchifolius</name>
    <dbReference type="NCBI Taxonomy" id="185202"/>
    <lineage>
        <taxon>Eukaryota</taxon>
        <taxon>Viridiplantae</taxon>
        <taxon>Streptophyta</taxon>
        <taxon>Embryophyta</taxon>
        <taxon>Tracheophyta</taxon>
        <taxon>Spermatophyta</taxon>
        <taxon>Magnoliopsida</taxon>
        <taxon>eudicotyledons</taxon>
        <taxon>Gunneridae</taxon>
        <taxon>Pentapetalae</taxon>
        <taxon>asterids</taxon>
        <taxon>campanulids</taxon>
        <taxon>Asterales</taxon>
        <taxon>Asteraceae</taxon>
        <taxon>Asteroideae</taxon>
        <taxon>Heliantheae alliance</taxon>
        <taxon>Millerieae</taxon>
        <taxon>Smallanthus</taxon>
    </lineage>
</organism>
<gene>
    <name evidence="1" type="ORF">L1987_09468</name>
</gene>
<proteinExistence type="predicted"/>
<reference evidence="2" key="1">
    <citation type="journal article" date="2022" name="Mol. Ecol. Resour.">
        <title>The genomes of chicory, endive, great burdock and yacon provide insights into Asteraceae palaeo-polyploidization history and plant inulin production.</title>
        <authorList>
            <person name="Fan W."/>
            <person name="Wang S."/>
            <person name="Wang H."/>
            <person name="Wang A."/>
            <person name="Jiang F."/>
            <person name="Liu H."/>
            <person name="Zhao H."/>
            <person name="Xu D."/>
            <person name="Zhang Y."/>
        </authorList>
    </citation>
    <scope>NUCLEOTIDE SEQUENCE [LARGE SCALE GENOMIC DNA]</scope>
    <source>
        <strain evidence="2">cv. Yunnan</strain>
    </source>
</reference>
<name>A0ACB9JPA1_9ASTR</name>
<comment type="caution">
    <text evidence="1">The sequence shown here is derived from an EMBL/GenBank/DDBJ whole genome shotgun (WGS) entry which is preliminary data.</text>
</comment>
<reference evidence="1 2" key="2">
    <citation type="journal article" date="2022" name="Mol. Ecol. Resour.">
        <title>The genomes of chicory, endive, great burdock and yacon provide insights into Asteraceae paleo-polyploidization history and plant inulin production.</title>
        <authorList>
            <person name="Fan W."/>
            <person name="Wang S."/>
            <person name="Wang H."/>
            <person name="Wang A."/>
            <person name="Jiang F."/>
            <person name="Liu H."/>
            <person name="Zhao H."/>
            <person name="Xu D."/>
            <person name="Zhang Y."/>
        </authorList>
    </citation>
    <scope>NUCLEOTIDE SEQUENCE [LARGE SCALE GENOMIC DNA]</scope>
    <source>
        <strain evidence="2">cv. Yunnan</strain>
        <tissue evidence="1">Leaves</tissue>
    </source>
</reference>
<dbReference type="Proteomes" id="UP001056120">
    <property type="component" value="Linkage Group LG03"/>
</dbReference>
<sequence length="97" mass="9806">MGAWAWAGFGAVASFGADGAGERTSFSGGEAGDGIAAEAGDGTRDAVAETDGGGVGDWSAWGASQSVRIDGTRCRCLKLGLEFHKGLIHPLMELDFG</sequence>
<accession>A0ACB9JPA1</accession>
<keyword evidence="2" id="KW-1185">Reference proteome</keyword>
<evidence type="ECO:0000313" key="1">
    <source>
        <dbReference type="EMBL" id="KAI3821893.1"/>
    </source>
</evidence>
<evidence type="ECO:0000313" key="2">
    <source>
        <dbReference type="Proteomes" id="UP001056120"/>
    </source>
</evidence>
<protein>
    <submittedName>
        <fullName evidence="1">Uncharacterized protein</fullName>
    </submittedName>
</protein>
<dbReference type="EMBL" id="CM042020">
    <property type="protein sequence ID" value="KAI3821893.1"/>
    <property type="molecule type" value="Genomic_DNA"/>
</dbReference>